<protein>
    <recommendedName>
        <fullName evidence="7">Kinase domain protein</fullName>
    </recommendedName>
</protein>
<name>Q22BR9_TETTS</name>
<dbReference type="EMBL" id="GG662500">
    <property type="protein sequence ID" value="EAR82720.3"/>
    <property type="molecule type" value="Genomic_DNA"/>
</dbReference>
<dbReference type="Proteomes" id="UP000009168">
    <property type="component" value="Unassembled WGS sequence"/>
</dbReference>
<dbReference type="KEGG" id="tet:TTHERM_01085510"/>
<dbReference type="Gene3D" id="3.80.10.10">
    <property type="entry name" value="Ribonuclease Inhibitor"/>
    <property type="match status" value="3"/>
</dbReference>
<dbReference type="InterPro" id="IPR027038">
    <property type="entry name" value="RanGap"/>
</dbReference>
<gene>
    <name evidence="5" type="ORF">TTHERM_01085510</name>
</gene>
<evidence type="ECO:0008006" key="7">
    <source>
        <dbReference type="Google" id="ProtNLM"/>
    </source>
</evidence>
<organism evidence="5 6">
    <name type="scientific">Tetrahymena thermophila (strain SB210)</name>
    <dbReference type="NCBI Taxonomy" id="312017"/>
    <lineage>
        <taxon>Eukaryota</taxon>
        <taxon>Sar</taxon>
        <taxon>Alveolata</taxon>
        <taxon>Ciliophora</taxon>
        <taxon>Intramacronucleata</taxon>
        <taxon>Oligohymenophorea</taxon>
        <taxon>Hymenostomatida</taxon>
        <taxon>Tetrahymenina</taxon>
        <taxon>Tetrahymenidae</taxon>
        <taxon>Tetrahymena</taxon>
    </lineage>
</organism>
<feature type="coiled-coil region" evidence="4">
    <location>
        <begin position="751"/>
        <end position="785"/>
    </location>
</feature>
<dbReference type="GO" id="GO:0005634">
    <property type="term" value="C:nucleus"/>
    <property type="evidence" value="ECO:0007669"/>
    <property type="project" value="TreeGrafter"/>
</dbReference>
<dbReference type="GO" id="GO:0048471">
    <property type="term" value="C:perinuclear region of cytoplasm"/>
    <property type="evidence" value="ECO:0007669"/>
    <property type="project" value="TreeGrafter"/>
</dbReference>
<keyword evidence="1" id="KW-0343">GTPase activation</keyword>
<dbReference type="InParanoid" id="Q22BR9"/>
<dbReference type="PANTHER" id="PTHR24113">
    <property type="entry name" value="RAN GTPASE-ACTIVATING PROTEIN 1"/>
    <property type="match status" value="1"/>
</dbReference>
<dbReference type="InterPro" id="IPR001611">
    <property type="entry name" value="Leu-rich_rpt"/>
</dbReference>
<dbReference type="OrthoDB" id="120976at2759"/>
<dbReference type="GO" id="GO:0031267">
    <property type="term" value="F:small GTPase binding"/>
    <property type="evidence" value="ECO:0007669"/>
    <property type="project" value="TreeGrafter"/>
</dbReference>
<reference evidence="6" key="1">
    <citation type="journal article" date="2006" name="PLoS Biol.">
        <title>Macronuclear genome sequence of the ciliate Tetrahymena thermophila, a model eukaryote.</title>
        <authorList>
            <person name="Eisen J.A."/>
            <person name="Coyne R.S."/>
            <person name="Wu M."/>
            <person name="Wu D."/>
            <person name="Thiagarajan M."/>
            <person name="Wortman J.R."/>
            <person name="Badger J.H."/>
            <person name="Ren Q."/>
            <person name="Amedeo P."/>
            <person name="Jones K.M."/>
            <person name="Tallon L.J."/>
            <person name="Delcher A.L."/>
            <person name="Salzberg S.L."/>
            <person name="Silva J.C."/>
            <person name="Haas B.J."/>
            <person name="Majoros W.H."/>
            <person name="Farzad M."/>
            <person name="Carlton J.M."/>
            <person name="Smith R.K. Jr."/>
            <person name="Garg J."/>
            <person name="Pearlman R.E."/>
            <person name="Karrer K.M."/>
            <person name="Sun L."/>
            <person name="Manning G."/>
            <person name="Elde N.C."/>
            <person name="Turkewitz A.P."/>
            <person name="Asai D.J."/>
            <person name="Wilkes D.E."/>
            <person name="Wang Y."/>
            <person name="Cai H."/>
            <person name="Collins K."/>
            <person name="Stewart B.A."/>
            <person name="Lee S.R."/>
            <person name="Wilamowska K."/>
            <person name="Weinberg Z."/>
            <person name="Ruzzo W.L."/>
            <person name="Wloga D."/>
            <person name="Gaertig J."/>
            <person name="Frankel J."/>
            <person name="Tsao C.-C."/>
            <person name="Gorovsky M.A."/>
            <person name="Keeling P.J."/>
            <person name="Waller R.F."/>
            <person name="Patron N.J."/>
            <person name="Cherry J.M."/>
            <person name="Stover N.A."/>
            <person name="Krieger C.J."/>
            <person name="del Toro C."/>
            <person name="Ryder H.F."/>
            <person name="Williamson S.C."/>
            <person name="Barbeau R.A."/>
            <person name="Hamilton E.P."/>
            <person name="Orias E."/>
        </authorList>
    </citation>
    <scope>NUCLEOTIDE SEQUENCE [LARGE SCALE GENOMIC DNA]</scope>
    <source>
        <strain evidence="6">SB210</strain>
    </source>
</reference>
<dbReference type="RefSeq" id="XP_001030383.3">
    <property type="nucleotide sequence ID" value="XM_001030383.3"/>
</dbReference>
<dbReference type="InterPro" id="IPR032675">
    <property type="entry name" value="LRR_dom_sf"/>
</dbReference>
<dbReference type="Pfam" id="PF13516">
    <property type="entry name" value="LRR_6"/>
    <property type="match status" value="3"/>
</dbReference>
<proteinExistence type="predicted"/>
<dbReference type="SMART" id="SM00368">
    <property type="entry name" value="LRR_RI"/>
    <property type="match status" value="6"/>
</dbReference>
<dbReference type="GeneID" id="7823063"/>
<evidence type="ECO:0000256" key="3">
    <source>
        <dbReference type="ARBA" id="ARBA00022737"/>
    </source>
</evidence>
<evidence type="ECO:0000256" key="4">
    <source>
        <dbReference type="SAM" id="Coils"/>
    </source>
</evidence>
<dbReference type="PANTHER" id="PTHR24113:SF12">
    <property type="entry name" value="RAN GTPASE-ACTIVATING PROTEIN 1"/>
    <property type="match status" value="1"/>
</dbReference>
<keyword evidence="6" id="KW-1185">Reference proteome</keyword>
<dbReference type="eggNOG" id="KOG4308">
    <property type="taxonomic scope" value="Eukaryota"/>
</dbReference>
<dbReference type="GO" id="GO:0006913">
    <property type="term" value="P:nucleocytoplasmic transport"/>
    <property type="evidence" value="ECO:0007669"/>
    <property type="project" value="TreeGrafter"/>
</dbReference>
<evidence type="ECO:0000256" key="1">
    <source>
        <dbReference type="ARBA" id="ARBA00022468"/>
    </source>
</evidence>
<accession>Q22BR9</accession>
<dbReference type="GO" id="GO:0005829">
    <property type="term" value="C:cytosol"/>
    <property type="evidence" value="ECO:0007669"/>
    <property type="project" value="TreeGrafter"/>
</dbReference>
<evidence type="ECO:0000313" key="6">
    <source>
        <dbReference type="Proteomes" id="UP000009168"/>
    </source>
</evidence>
<dbReference type="SUPFAM" id="SSF52047">
    <property type="entry name" value="RNI-like"/>
    <property type="match status" value="2"/>
</dbReference>
<evidence type="ECO:0000256" key="2">
    <source>
        <dbReference type="ARBA" id="ARBA00022614"/>
    </source>
</evidence>
<dbReference type="GO" id="GO:0005096">
    <property type="term" value="F:GTPase activator activity"/>
    <property type="evidence" value="ECO:0007669"/>
    <property type="project" value="UniProtKB-KW"/>
</dbReference>
<dbReference type="AlphaFoldDB" id="Q22BR9"/>
<sequence>MIHRDKLFQYFPQMEELNTWNRNKVINDIMLDLYSEQVGFEDNDEEQILAKLQELSQPLKTFYLLLSGDNSKFLRPILTKLVLSLKSITYLNLLLKENKNIDVQFLRSKILQFQKLRYLCMNLNFTDIGAQGLQALFEAFGQLEIEQMHFNFQGMGINNNSFGIEYIKGELLREFKLNLRQNKIGYVGCTHLVKALQKMKNLLTLKLDLGDNPIKNKGASVLFHGLQHFNQLIKLKVILNRTNIENEGLSEFDTCFNQIGQNLDILVLDFGSNKITNREAMHIVKSVSLCQNLTQLDLCFKNNYLQPKVGEEIKRMLQCMNKLISLRLNLKSFHLSNQEDDQNPENCIGQIGASEIAKGLQHLKHLRILDIGLKGNHVMNTGITEISSVIAKVKSLEKFQINLAGNQLTDAALIQLSFDLANQQDLKYLHIDLGWNMLHFSNCFEALSNTLKRLNNLETFNLSINHKNKIYSDSIENLIPGIKSLQNLKNFSLNVMWCKIKIRGLQLVSDAIAHHPQLISLDLNLGGCQICDKGMLYLKNGLSQLINLKKLVLNLYHNNLTDQGAEEIGQALEKMPKIQMLNIELNWNNIGDEGAGRLAKVIEQKGIKNFGELKISLRNSSVSQQNEDEFKQYFEKFQEENPFSQNIDKLHEIKEKYVCCSGQFFTLRKIHKKEPFIFEPIIFYGINNPNFLMSAISKIAKVMNQNSFVLSNVFDEKVLRKVRKNTFQIYEVKGDYQLQRASQETKLINENALLHKQNQFLLNQNKEYEKKIKELQDRLYMADEQKRITYEHIESLNTQIQTLNINNSYHSNSSSSLGNGNITNNTK</sequence>
<dbReference type="HOGENOM" id="CLU_248352_0_0_1"/>
<keyword evidence="2" id="KW-0433">Leucine-rich repeat</keyword>
<keyword evidence="4" id="KW-0175">Coiled coil</keyword>
<keyword evidence="3" id="KW-0677">Repeat</keyword>
<evidence type="ECO:0000313" key="5">
    <source>
        <dbReference type="EMBL" id="EAR82720.3"/>
    </source>
</evidence>